<keyword evidence="1" id="KW-0472">Membrane</keyword>
<accession>A0A5E5AGK5</accession>
<organism evidence="2 3">
    <name type="scientific">Pandoraea anapnoica</name>
    <dbReference type="NCBI Taxonomy" id="2508301"/>
    <lineage>
        <taxon>Bacteria</taxon>
        <taxon>Pseudomonadati</taxon>
        <taxon>Pseudomonadota</taxon>
        <taxon>Betaproteobacteria</taxon>
        <taxon>Burkholderiales</taxon>
        <taxon>Burkholderiaceae</taxon>
        <taxon>Pandoraea</taxon>
    </lineage>
</organism>
<evidence type="ECO:0000256" key="1">
    <source>
        <dbReference type="SAM" id="Phobius"/>
    </source>
</evidence>
<keyword evidence="3" id="KW-1185">Reference proteome</keyword>
<sequence length="45" mass="4881">MSHISSARNIVDTFVMPMLLDFWMTPAAVSVPFALSSLIVAPSKT</sequence>
<reference evidence="2 3" key="1">
    <citation type="submission" date="2019-08" db="EMBL/GenBank/DDBJ databases">
        <authorList>
            <person name="Peeters C."/>
        </authorList>
    </citation>
    <scope>NUCLEOTIDE SEQUENCE [LARGE SCALE GENOMIC DNA]</scope>
    <source>
        <strain evidence="2 3">LMG 31117</strain>
    </source>
</reference>
<feature type="transmembrane region" description="Helical" evidence="1">
    <location>
        <begin position="22"/>
        <end position="41"/>
    </location>
</feature>
<dbReference type="AlphaFoldDB" id="A0A5E5AGK5"/>
<dbReference type="Proteomes" id="UP000383122">
    <property type="component" value="Unassembled WGS sequence"/>
</dbReference>
<dbReference type="EMBL" id="CABPSP010000015">
    <property type="protein sequence ID" value="VVE72811.1"/>
    <property type="molecule type" value="Genomic_DNA"/>
</dbReference>
<gene>
    <name evidence="2" type="ORF">PAN31117_04529</name>
</gene>
<evidence type="ECO:0000313" key="2">
    <source>
        <dbReference type="EMBL" id="VVE72811.1"/>
    </source>
</evidence>
<keyword evidence="1" id="KW-1133">Transmembrane helix</keyword>
<keyword evidence="1" id="KW-0812">Transmembrane</keyword>
<name>A0A5E5AGK5_9BURK</name>
<protein>
    <submittedName>
        <fullName evidence="2">Uncharacterized protein</fullName>
    </submittedName>
</protein>
<proteinExistence type="predicted"/>
<evidence type="ECO:0000313" key="3">
    <source>
        <dbReference type="Proteomes" id="UP000383122"/>
    </source>
</evidence>